<comment type="caution">
    <text evidence="4">The sequence shown here is derived from an EMBL/GenBank/DDBJ whole genome shotgun (WGS) entry which is preliminary data.</text>
</comment>
<evidence type="ECO:0000313" key="4">
    <source>
        <dbReference type="EMBL" id="MBC5639238.1"/>
    </source>
</evidence>
<dbReference type="Proteomes" id="UP000662088">
    <property type="component" value="Unassembled WGS sequence"/>
</dbReference>
<evidence type="ECO:0000256" key="1">
    <source>
        <dbReference type="ARBA" id="ARBA00023098"/>
    </source>
</evidence>
<name>A0A8I0A3F8_9CLOT</name>
<keyword evidence="2" id="KW-0378">Hydrolase</keyword>
<reference evidence="4" key="1">
    <citation type="submission" date="2020-08" db="EMBL/GenBank/DDBJ databases">
        <title>Genome public.</title>
        <authorList>
            <person name="Liu C."/>
            <person name="Sun Q."/>
        </authorList>
    </citation>
    <scope>NUCLEOTIDE SEQUENCE</scope>
    <source>
        <strain evidence="4">NSJ-42</strain>
    </source>
</reference>
<keyword evidence="2" id="KW-0442">Lipid degradation</keyword>
<feature type="short sequence motif" description="GXGXXG" evidence="2">
    <location>
        <begin position="9"/>
        <end position="14"/>
    </location>
</feature>
<dbReference type="RefSeq" id="WP_186834574.1">
    <property type="nucleotide sequence ID" value="NZ_JACOOQ010000002.1"/>
</dbReference>
<dbReference type="Pfam" id="PF01734">
    <property type="entry name" value="Patatin"/>
    <property type="match status" value="1"/>
</dbReference>
<evidence type="ECO:0000259" key="3">
    <source>
        <dbReference type="PROSITE" id="PS51635"/>
    </source>
</evidence>
<dbReference type="InterPro" id="IPR052580">
    <property type="entry name" value="Lipid_Hydrolase"/>
</dbReference>
<accession>A0A8I0A3F8</accession>
<protein>
    <submittedName>
        <fullName evidence="4">Patatin-like phospholipase family protein</fullName>
    </submittedName>
</protein>
<dbReference type="GO" id="GO:0016787">
    <property type="term" value="F:hydrolase activity"/>
    <property type="evidence" value="ECO:0007669"/>
    <property type="project" value="UniProtKB-UniRule"/>
</dbReference>
<dbReference type="SUPFAM" id="SSF52151">
    <property type="entry name" value="FabD/lysophospholipase-like"/>
    <property type="match status" value="1"/>
</dbReference>
<keyword evidence="1 2" id="KW-0443">Lipid metabolism</keyword>
<dbReference type="PROSITE" id="PS51635">
    <property type="entry name" value="PNPLA"/>
    <property type="match status" value="1"/>
</dbReference>
<sequence length="303" mass="33984">MKINLVCQGGGVRGIAHIGALCALEDYGFTFNCFSGTSVGALVTSLMAVGYSAYEVKKILFDIDFNLYINKTILASIPFIGRNLSIFKSKGIFSTSAIEELLTELYSAKGKKYFKDISNNSNFLRFIATDITQKQILILPEDLKKYNINPMNFEISKAVKMSISLPFIFIPEKLKTPKGSCYIVDGGLISNLPIWLFNNTTTKYPTLALKLVSNQDKNITYAEKCPLSKYLMDILDACMTTNESIYFSSLKNIHTIDIPTFDIAVTDFYISYQNKERLFNSGYSTITNFLKKNNISSNTINLN</sequence>
<feature type="short sequence motif" description="GXSXG" evidence="2">
    <location>
        <begin position="36"/>
        <end position="40"/>
    </location>
</feature>
<feature type="active site" description="Nucleophile" evidence="2">
    <location>
        <position position="38"/>
    </location>
</feature>
<feature type="short sequence motif" description="DGA/G" evidence="2">
    <location>
        <begin position="185"/>
        <end position="187"/>
    </location>
</feature>
<gene>
    <name evidence="4" type="ORF">H8R92_02085</name>
</gene>
<dbReference type="Gene3D" id="3.40.1090.10">
    <property type="entry name" value="Cytosolic phospholipase A2 catalytic domain"/>
    <property type="match status" value="2"/>
</dbReference>
<evidence type="ECO:0000256" key="2">
    <source>
        <dbReference type="PROSITE-ProRule" id="PRU01161"/>
    </source>
</evidence>
<dbReference type="AlphaFoldDB" id="A0A8I0A3F8"/>
<dbReference type="PANTHER" id="PTHR46394">
    <property type="entry name" value="ANNEXIN"/>
    <property type="match status" value="1"/>
</dbReference>
<keyword evidence="5" id="KW-1185">Reference proteome</keyword>
<dbReference type="InterPro" id="IPR016035">
    <property type="entry name" value="Acyl_Trfase/lysoPLipase"/>
</dbReference>
<dbReference type="CDD" id="cd07207">
    <property type="entry name" value="Pat_ExoU_VipD_like"/>
    <property type="match status" value="1"/>
</dbReference>
<evidence type="ECO:0000313" key="5">
    <source>
        <dbReference type="Proteomes" id="UP000662088"/>
    </source>
</evidence>
<feature type="active site" description="Proton acceptor" evidence="2">
    <location>
        <position position="185"/>
    </location>
</feature>
<dbReference type="PANTHER" id="PTHR46394:SF1">
    <property type="entry name" value="PNPLA DOMAIN-CONTAINING PROTEIN"/>
    <property type="match status" value="1"/>
</dbReference>
<organism evidence="4 5">
    <name type="scientific">Clostridium lentum</name>
    <dbReference type="NCBI Taxonomy" id="2763037"/>
    <lineage>
        <taxon>Bacteria</taxon>
        <taxon>Bacillati</taxon>
        <taxon>Bacillota</taxon>
        <taxon>Clostridia</taxon>
        <taxon>Eubacteriales</taxon>
        <taxon>Clostridiaceae</taxon>
        <taxon>Clostridium</taxon>
    </lineage>
</organism>
<feature type="domain" description="PNPLA" evidence="3">
    <location>
        <begin position="5"/>
        <end position="198"/>
    </location>
</feature>
<proteinExistence type="predicted"/>
<dbReference type="GO" id="GO:0016042">
    <property type="term" value="P:lipid catabolic process"/>
    <property type="evidence" value="ECO:0007669"/>
    <property type="project" value="UniProtKB-UniRule"/>
</dbReference>
<dbReference type="InterPro" id="IPR002641">
    <property type="entry name" value="PNPLA_dom"/>
</dbReference>
<dbReference type="EMBL" id="JACOOQ010000002">
    <property type="protein sequence ID" value="MBC5639238.1"/>
    <property type="molecule type" value="Genomic_DNA"/>
</dbReference>